<accession>A0A6B3NM96</accession>
<dbReference type="PANTHER" id="PTHR43581:SF4">
    <property type="entry name" value="ATP_GTP PHOSPHATASE"/>
    <property type="match status" value="1"/>
</dbReference>
<dbReference type="PANTHER" id="PTHR43581">
    <property type="entry name" value="ATP/GTP PHOSPHATASE"/>
    <property type="match status" value="1"/>
</dbReference>
<reference evidence="2" key="1">
    <citation type="submission" date="2019-11" db="EMBL/GenBank/DDBJ databases">
        <title>Genomic insights into an expanded diversity of filamentous marine cyanobacteria reveals the extraordinary biosynthetic potential of Moorea and Okeania.</title>
        <authorList>
            <person name="Ferreira Leao T."/>
            <person name="Wang M."/>
            <person name="Moss N."/>
            <person name="Da Silva R."/>
            <person name="Sanders J."/>
            <person name="Nurk S."/>
            <person name="Gurevich A."/>
            <person name="Humphrey G."/>
            <person name="Reher R."/>
            <person name="Zhu Q."/>
            <person name="Belda-Ferre P."/>
            <person name="Glukhov E."/>
            <person name="Rex R."/>
            <person name="Dorrestein P.C."/>
            <person name="Knight R."/>
            <person name="Pevzner P."/>
            <person name="Gerwick W.H."/>
            <person name="Gerwick L."/>
        </authorList>
    </citation>
    <scope>NUCLEOTIDE SEQUENCE</scope>
    <source>
        <strain evidence="2">SIO1C4</strain>
    </source>
</reference>
<name>A0A6B3NM96_9CYAN</name>
<dbReference type="InterPro" id="IPR027417">
    <property type="entry name" value="P-loop_NTPase"/>
</dbReference>
<feature type="domain" description="AAA+ ATPase" evidence="1">
    <location>
        <begin position="46"/>
        <end position="293"/>
    </location>
</feature>
<gene>
    <name evidence="2" type="ORF">F6J89_24520</name>
</gene>
<dbReference type="AlphaFoldDB" id="A0A6B3NM96"/>
<dbReference type="EMBL" id="JAAHFQ010000621">
    <property type="protein sequence ID" value="NER30691.1"/>
    <property type="molecule type" value="Genomic_DNA"/>
</dbReference>
<comment type="caution">
    <text evidence="2">The sequence shown here is derived from an EMBL/GenBank/DDBJ whole genome shotgun (WGS) entry which is preliminary data.</text>
</comment>
<organism evidence="2">
    <name type="scientific">Symploca sp. SIO1C4</name>
    <dbReference type="NCBI Taxonomy" id="2607765"/>
    <lineage>
        <taxon>Bacteria</taxon>
        <taxon>Bacillati</taxon>
        <taxon>Cyanobacteriota</taxon>
        <taxon>Cyanophyceae</taxon>
        <taxon>Coleofasciculales</taxon>
        <taxon>Coleofasciculaceae</taxon>
        <taxon>Symploca</taxon>
    </lineage>
</organism>
<dbReference type="SMART" id="SM00382">
    <property type="entry name" value="AAA"/>
    <property type="match status" value="1"/>
</dbReference>
<dbReference type="SUPFAM" id="SSF52540">
    <property type="entry name" value="P-loop containing nucleoside triphosphate hydrolases"/>
    <property type="match status" value="1"/>
</dbReference>
<evidence type="ECO:0000259" key="1">
    <source>
        <dbReference type="SMART" id="SM00382"/>
    </source>
</evidence>
<dbReference type="InterPro" id="IPR003959">
    <property type="entry name" value="ATPase_AAA_core"/>
</dbReference>
<dbReference type="Pfam" id="PF13304">
    <property type="entry name" value="AAA_21"/>
    <property type="match status" value="1"/>
</dbReference>
<dbReference type="InterPro" id="IPR003593">
    <property type="entry name" value="AAA+_ATPase"/>
</dbReference>
<evidence type="ECO:0000313" key="2">
    <source>
        <dbReference type="EMBL" id="NER30691.1"/>
    </source>
</evidence>
<proteinExistence type="predicted"/>
<dbReference type="Gene3D" id="3.40.50.300">
    <property type="entry name" value="P-loop containing nucleotide triphosphate hydrolases"/>
    <property type="match status" value="1"/>
</dbReference>
<dbReference type="GO" id="GO:0016887">
    <property type="term" value="F:ATP hydrolysis activity"/>
    <property type="evidence" value="ECO:0007669"/>
    <property type="project" value="InterPro"/>
</dbReference>
<dbReference type="InterPro" id="IPR051396">
    <property type="entry name" value="Bact_Antivir_Def_Nuclease"/>
</dbReference>
<dbReference type="GO" id="GO:0005524">
    <property type="term" value="F:ATP binding"/>
    <property type="evidence" value="ECO:0007669"/>
    <property type="project" value="InterPro"/>
</dbReference>
<protein>
    <submittedName>
        <fullName evidence="2">AAA family ATPase</fullName>
    </submittedName>
</protein>
<sequence>MFQSEIRKSEINSLLEKVTNQSYGKYLLKINMVKARAFCRGTISLDFPVTALLGPNGGGKTTVLGAAACAYKAIKPSTFFAKSGRFDSSMENWKFEYEAIDRSVKSNDITRRTATFTRRKWNRDGLDRCVKVFGVSRTVPANERPELKRCISSKFDVNSDSVLALSQQFYSSVASILDKDISQFSFIKVDDKGKISLLAGQTKEGSNYSEFHFGAGESSVIRMIIVLESIEENSLVLIEEIENGLHPAAAVRMVEYLITLATRKKIQVLFTTHSNDALKPLPKKAVWVADNGRLYQGKLNIASLRAITGQIRAKMTVFVEDEFARLWVESILHSINDITMEAVSIHSMEGDVTAVRVHRDHNLNPSIKHPSICIVDGDSRQKDSMNDKIFRLPGESPESFVYDKILEKIDDISGELTVALLKPYEKEAEIKEVIRSIRNTNRDPHLLYSQVGKRLGLIPELRVKEAFITLWTRAYKEEVENFVKPFMHLVPKETDEVEL</sequence>